<evidence type="ECO:0000313" key="2">
    <source>
        <dbReference type="EMBL" id="AGG90238.1"/>
    </source>
</evidence>
<dbReference type="PANTHER" id="PTHR48079">
    <property type="entry name" value="PROTEIN YEEZ"/>
    <property type="match status" value="1"/>
</dbReference>
<dbReference type="KEGG" id="rhd:R2APBS1_3166"/>
<gene>
    <name evidence="2" type="ORF">R2APBS1_3166</name>
</gene>
<dbReference type="InterPro" id="IPR001509">
    <property type="entry name" value="Epimerase_deHydtase"/>
</dbReference>
<dbReference type="PANTHER" id="PTHR48079:SF6">
    <property type="entry name" value="NAD(P)-BINDING DOMAIN-CONTAINING PROTEIN-RELATED"/>
    <property type="match status" value="1"/>
</dbReference>
<dbReference type="HOGENOM" id="CLU_007383_6_5_6"/>
<dbReference type="RefSeq" id="WP_015448634.1">
    <property type="nucleotide sequence ID" value="NC_020541.1"/>
</dbReference>
<dbReference type="STRING" id="666685.R2APBS1_3166"/>
<dbReference type="SUPFAM" id="SSF51735">
    <property type="entry name" value="NAD(P)-binding Rossmann-fold domains"/>
    <property type="match status" value="1"/>
</dbReference>
<sequence precursor="true">MTVLVFGGSSQIGHFLLPRLLASGEAVLALSRQPRPAQAGVTWLQGTLPDRMPRLPELSAIISFGPLQGLADWLAQATLADAPRVVATSSMSAESKRDSGVPAERALARRLRDGEAALAAACERHGCAWTVLRPTLVYGAGLDKSLTPIARRAMRLRLFPLPSGRGLRQPVHADDIAQAVLAALECPAAAGRILPIGGGERLRSGEMFARVRRSLPRATVPLPLPAWLLRLGQRALPPLRGPLSRLDSDLVADNGELQRLLGMRPRPFRPDAAMWQPPA</sequence>
<dbReference type="AlphaFoldDB" id="M4NKM1"/>
<feature type="domain" description="NAD-dependent epimerase/dehydratase" evidence="1">
    <location>
        <begin position="114"/>
        <end position="196"/>
    </location>
</feature>
<dbReference type="Pfam" id="PF01370">
    <property type="entry name" value="Epimerase"/>
    <property type="match status" value="1"/>
</dbReference>
<dbReference type="OrthoDB" id="5565437at2"/>
<dbReference type="InterPro" id="IPR036291">
    <property type="entry name" value="NAD(P)-bd_dom_sf"/>
</dbReference>
<dbReference type="Gene3D" id="3.40.50.720">
    <property type="entry name" value="NAD(P)-binding Rossmann-like Domain"/>
    <property type="match status" value="1"/>
</dbReference>
<dbReference type="GO" id="GO:0005737">
    <property type="term" value="C:cytoplasm"/>
    <property type="evidence" value="ECO:0007669"/>
    <property type="project" value="TreeGrafter"/>
</dbReference>
<name>M4NKM1_9GAMM</name>
<organism evidence="2 3">
    <name type="scientific">Rhodanobacter denitrificans</name>
    <dbReference type="NCBI Taxonomy" id="666685"/>
    <lineage>
        <taxon>Bacteria</taxon>
        <taxon>Pseudomonadati</taxon>
        <taxon>Pseudomonadota</taxon>
        <taxon>Gammaproteobacteria</taxon>
        <taxon>Lysobacterales</taxon>
        <taxon>Rhodanobacteraceae</taxon>
        <taxon>Rhodanobacter</taxon>
    </lineage>
</organism>
<proteinExistence type="predicted"/>
<keyword evidence="3" id="KW-1185">Reference proteome</keyword>
<accession>M4NKM1</accession>
<dbReference type="GO" id="GO:0004029">
    <property type="term" value="F:aldehyde dehydrogenase (NAD+) activity"/>
    <property type="evidence" value="ECO:0007669"/>
    <property type="project" value="TreeGrafter"/>
</dbReference>
<evidence type="ECO:0000259" key="1">
    <source>
        <dbReference type="Pfam" id="PF01370"/>
    </source>
</evidence>
<dbReference type="Proteomes" id="UP000011859">
    <property type="component" value="Chromosome"/>
</dbReference>
<protein>
    <submittedName>
        <fullName evidence="2">Nucleoside-diphosphate-sugar epimerase</fullName>
    </submittedName>
</protein>
<evidence type="ECO:0000313" key="3">
    <source>
        <dbReference type="Proteomes" id="UP000011859"/>
    </source>
</evidence>
<dbReference type="eggNOG" id="COG0451">
    <property type="taxonomic scope" value="Bacteria"/>
</dbReference>
<dbReference type="InterPro" id="IPR051783">
    <property type="entry name" value="NAD(P)-dependent_oxidoreduct"/>
</dbReference>
<reference evidence="2 3" key="1">
    <citation type="submission" date="2012-04" db="EMBL/GenBank/DDBJ databases">
        <title>Complete genome of Rhodanobacter sp. 2APBS1.</title>
        <authorList>
            <consortium name="US DOE Joint Genome Institute"/>
            <person name="Huntemann M."/>
            <person name="Wei C.-L."/>
            <person name="Han J."/>
            <person name="Detter J.C."/>
            <person name="Han C."/>
            <person name="Tapia R."/>
            <person name="Munk A.C.C."/>
            <person name="Chen A."/>
            <person name="Krypides N."/>
            <person name="Mavromatis K."/>
            <person name="Markowitz V."/>
            <person name="Szeto E."/>
            <person name="Ivanova N."/>
            <person name="Mikhailova N."/>
            <person name="Ovchinnikova G."/>
            <person name="Pagani I."/>
            <person name="Pati A."/>
            <person name="Goodwin L."/>
            <person name="Peters L."/>
            <person name="Pitluck S."/>
            <person name="Woyke T."/>
            <person name="Prakash O."/>
            <person name="Elkins J."/>
            <person name="Brown S."/>
            <person name="Palumbo A."/>
            <person name="Hemme C."/>
            <person name="Zhou J."/>
            <person name="Watson D."/>
            <person name="Jardine P."/>
            <person name="Kostka J."/>
            <person name="Green S."/>
        </authorList>
    </citation>
    <scope>NUCLEOTIDE SEQUENCE [LARGE SCALE GENOMIC DNA]</scope>
    <source>
        <strain evidence="2 3">2APBS1</strain>
    </source>
</reference>
<dbReference type="EMBL" id="CP003470">
    <property type="protein sequence ID" value="AGG90238.1"/>
    <property type="molecule type" value="Genomic_DNA"/>
</dbReference>